<dbReference type="EMBL" id="KV878683">
    <property type="protein sequence ID" value="OJJ72995.1"/>
    <property type="molecule type" value="Genomic_DNA"/>
</dbReference>
<dbReference type="InterPro" id="IPR011009">
    <property type="entry name" value="Kinase-like_dom_sf"/>
</dbReference>
<dbReference type="AlphaFoldDB" id="A0A1L9UMQ8"/>
<dbReference type="InterPro" id="IPR002575">
    <property type="entry name" value="Aminoglycoside_PTrfase"/>
</dbReference>
<evidence type="ECO:0000313" key="2">
    <source>
        <dbReference type="EMBL" id="OJJ72995.1"/>
    </source>
</evidence>
<dbReference type="OMA" id="GTANFIY"/>
<dbReference type="GeneID" id="93570108"/>
<dbReference type="Proteomes" id="UP000184499">
    <property type="component" value="Unassembled WGS sequence"/>
</dbReference>
<dbReference type="RefSeq" id="XP_067480243.1">
    <property type="nucleotide sequence ID" value="XM_067617620.1"/>
</dbReference>
<proteinExistence type="predicted"/>
<dbReference type="Gene3D" id="3.90.1200.10">
    <property type="match status" value="1"/>
</dbReference>
<organism evidence="2 3">
    <name type="scientific">Aspergillus brasiliensis (strain CBS 101740 / IMI 381727 / IBT 21946)</name>
    <dbReference type="NCBI Taxonomy" id="767769"/>
    <lineage>
        <taxon>Eukaryota</taxon>
        <taxon>Fungi</taxon>
        <taxon>Dikarya</taxon>
        <taxon>Ascomycota</taxon>
        <taxon>Pezizomycotina</taxon>
        <taxon>Eurotiomycetes</taxon>
        <taxon>Eurotiomycetidae</taxon>
        <taxon>Eurotiales</taxon>
        <taxon>Aspergillaceae</taxon>
        <taxon>Aspergillus</taxon>
        <taxon>Aspergillus subgen. Circumdati</taxon>
    </lineage>
</organism>
<dbReference type="Pfam" id="PF01636">
    <property type="entry name" value="APH"/>
    <property type="match status" value="1"/>
</dbReference>
<dbReference type="STRING" id="767769.A0A1L9UMQ8"/>
<dbReference type="VEuPathDB" id="FungiDB:ASPBRDRAFT_123658"/>
<reference evidence="3" key="1">
    <citation type="journal article" date="2017" name="Genome Biol.">
        <title>Comparative genomics reveals high biological diversity and specific adaptations in the industrially and medically important fungal genus Aspergillus.</title>
        <authorList>
            <person name="de Vries R.P."/>
            <person name="Riley R."/>
            <person name="Wiebenga A."/>
            <person name="Aguilar-Osorio G."/>
            <person name="Amillis S."/>
            <person name="Uchima C.A."/>
            <person name="Anderluh G."/>
            <person name="Asadollahi M."/>
            <person name="Askin M."/>
            <person name="Barry K."/>
            <person name="Battaglia E."/>
            <person name="Bayram O."/>
            <person name="Benocci T."/>
            <person name="Braus-Stromeyer S.A."/>
            <person name="Caldana C."/>
            <person name="Canovas D."/>
            <person name="Cerqueira G.C."/>
            <person name="Chen F."/>
            <person name="Chen W."/>
            <person name="Choi C."/>
            <person name="Clum A."/>
            <person name="Dos Santos R.A."/>
            <person name="Damasio A.R."/>
            <person name="Diallinas G."/>
            <person name="Emri T."/>
            <person name="Fekete E."/>
            <person name="Flipphi M."/>
            <person name="Freyberg S."/>
            <person name="Gallo A."/>
            <person name="Gournas C."/>
            <person name="Habgood R."/>
            <person name="Hainaut M."/>
            <person name="Harispe M.L."/>
            <person name="Henrissat B."/>
            <person name="Hilden K.S."/>
            <person name="Hope R."/>
            <person name="Hossain A."/>
            <person name="Karabika E."/>
            <person name="Karaffa L."/>
            <person name="Karanyi Z."/>
            <person name="Krasevec N."/>
            <person name="Kuo A."/>
            <person name="Kusch H."/>
            <person name="LaButti K."/>
            <person name="Lagendijk E.L."/>
            <person name="Lapidus A."/>
            <person name="Levasseur A."/>
            <person name="Lindquist E."/>
            <person name="Lipzen A."/>
            <person name="Logrieco A.F."/>
            <person name="MacCabe A."/>
            <person name="Maekelae M.R."/>
            <person name="Malavazi I."/>
            <person name="Melin P."/>
            <person name="Meyer V."/>
            <person name="Mielnichuk N."/>
            <person name="Miskei M."/>
            <person name="Molnar A.P."/>
            <person name="Mule G."/>
            <person name="Ngan C.Y."/>
            <person name="Orejas M."/>
            <person name="Orosz E."/>
            <person name="Ouedraogo J.P."/>
            <person name="Overkamp K.M."/>
            <person name="Park H.-S."/>
            <person name="Perrone G."/>
            <person name="Piumi F."/>
            <person name="Punt P.J."/>
            <person name="Ram A.F."/>
            <person name="Ramon A."/>
            <person name="Rauscher S."/>
            <person name="Record E."/>
            <person name="Riano-Pachon D.M."/>
            <person name="Robert V."/>
            <person name="Roehrig J."/>
            <person name="Ruller R."/>
            <person name="Salamov A."/>
            <person name="Salih N.S."/>
            <person name="Samson R.A."/>
            <person name="Sandor E."/>
            <person name="Sanguinetti M."/>
            <person name="Schuetze T."/>
            <person name="Sepcic K."/>
            <person name="Shelest E."/>
            <person name="Sherlock G."/>
            <person name="Sophianopoulou V."/>
            <person name="Squina F.M."/>
            <person name="Sun H."/>
            <person name="Susca A."/>
            <person name="Todd R.B."/>
            <person name="Tsang A."/>
            <person name="Unkles S.E."/>
            <person name="van de Wiele N."/>
            <person name="van Rossen-Uffink D."/>
            <person name="Oliveira J.V."/>
            <person name="Vesth T.C."/>
            <person name="Visser J."/>
            <person name="Yu J.-H."/>
            <person name="Zhou M."/>
            <person name="Andersen M.R."/>
            <person name="Archer D.B."/>
            <person name="Baker S.E."/>
            <person name="Benoit I."/>
            <person name="Brakhage A.A."/>
            <person name="Braus G.H."/>
            <person name="Fischer R."/>
            <person name="Frisvad J.C."/>
            <person name="Goldman G.H."/>
            <person name="Houbraken J."/>
            <person name="Oakley B."/>
            <person name="Pocsi I."/>
            <person name="Scazzocchio C."/>
            <person name="Seiboth B."/>
            <person name="vanKuyk P.A."/>
            <person name="Wortman J."/>
            <person name="Dyer P.S."/>
            <person name="Grigoriev I.V."/>
        </authorList>
    </citation>
    <scope>NUCLEOTIDE SEQUENCE [LARGE SCALE GENOMIC DNA]</scope>
    <source>
        <strain evidence="3">CBS 101740 / IMI 381727 / IBT 21946</strain>
    </source>
</reference>
<dbReference type="SUPFAM" id="SSF56112">
    <property type="entry name" value="Protein kinase-like (PK-like)"/>
    <property type="match status" value="1"/>
</dbReference>
<sequence length="376" mass="42312">MSDKDLLTTISQELAGTRYASSSLTPLSGGTANFVYRAQLDQPLPDGTKSVILKHTEAFIALNREFKLPAERCLFEESILKTLDGFSSVLDRNKQTETHAQEVTVKTPRLFSFNRETNTAVMEDLPDSQDLKSFLISTAASNNVTQEWASSIGRALGNWLQSFHHWADNEAQSGVAAEMDKNQYMRDLKFMVNYDALVNSVDKYQTVLGDSRDVFNKVREMAAAELKKKDGNGFGIIHGDFWSGNVLIPKTALEQPDHLPLFIIDWELCHCGARALDLGQMFAELYMLKHFKNIDAGTWIIQGIVDGYQGLDDEMAFRVLIHVGVHFIAWGPLIPGWGTSEQVEDVVRLGRDMVTKAWGKDKSWFEGVWKSLVRDR</sequence>
<feature type="domain" description="Aminoglycoside phosphotransferase" evidence="1">
    <location>
        <begin position="100"/>
        <end position="284"/>
    </location>
</feature>
<dbReference type="OrthoDB" id="25129at2759"/>
<keyword evidence="3" id="KW-1185">Reference proteome</keyword>
<name>A0A1L9UMQ8_ASPBC</name>
<evidence type="ECO:0000313" key="3">
    <source>
        <dbReference type="Proteomes" id="UP000184499"/>
    </source>
</evidence>
<dbReference type="Gene3D" id="3.30.200.20">
    <property type="entry name" value="Phosphorylase Kinase, domain 1"/>
    <property type="match status" value="1"/>
</dbReference>
<protein>
    <recommendedName>
        <fullName evidence="1">Aminoglycoside phosphotransferase domain-containing protein</fullName>
    </recommendedName>
</protein>
<evidence type="ECO:0000259" key="1">
    <source>
        <dbReference type="Pfam" id="PF01636"/>
    </source>
</evidence>
<accession>A0A1L9UMQ8</accession>
<gene>
    <name evidence="2" type="ORF">ASPBRDRAFT_123658</name>
</gene>